<dbReference type="PANTHER" id="PTHR34591:SF55">
    <property type="entry name" value="F-BOX DOMAIN-CONTAINING PROTEIN"/>
    <property type="match status" value="1"/>
</dbReference>
<dbReference type="PANTHER" id="PTHR34591">
    <property type="entry name" value="OS03G0653100 PROTEIN-RELATED"/>
    <property type="match status" value="1"/>
</dbReference>
<dbReference type="InterPro" id="IPR036047">
    <property type="entry name" value="F-box-like_dom_sf"/>
</dbReference>
<evidence type="ECO:0000313" key="2">
    <source>
        <dbReference type="EMBL" id="KAK1610471.1"/>
    </source>
</evidence>
<accession>A0AAD8QX45</accession>
<feature type="compositionally biased region" description="Pro residues" evidence="1">
    <location>
        <begin position="317"/>
        <end position="331"/>
    </location>
</feature>
<proteinExistence type="predicted"/>
<evidence type="ECO:0008006" key="4">
    <source>
        <dbReference type="Google" id="ProtNLM"/>
    </source>
</evidence>
<dbReference type="SUPFAM" id="SSF81383">
    <property type="entry name" value="F-box domain"/>
    <property type="match status" value="1"/>
</dbReference>
<dbReference type="Proteomes" id="UP001231189">
    <property type="component" value="Unassembled WGS sequence"/>
</dbReference>
<gene>
    <name evidence="2" type="ORF">QYE76_034144</name>
</gene>
<name>A0AAD8QX45_LOLMU</name>
<reference evidence="2" key="1">
    <citation type="submission" date="2023-07" db="EMBL/GenBank/DDBJ databases">
        <title>A chromosome-level genome assembly of Lolium multiflorum.</title>
        <authorList>
            <person name="Chen Y."/>
            <person name="Copetti D."/>
            <person name="Kolliker R."/>
            <person name="Studer B."/>
        </authorList>
    </citation>
    <scope>NUCLEOTIDE SEQUENCE</scope>
    <source>
        <strain evidence="2">02402/16</strain>
        <tissue evidence="2">Leaf</tissue>
    </source>
</reference>
<feature type="compositionally biased region" description="Acidic residues" evidence="1">
    <location>
        <begin position="16"/>
        <end position="27"/>
    </location>
</feature>
<evidence type="ECO:0000313" key="3">
    <source>
        <dbReference type="Proteomes" id="UP001231189"/>
    </source>
</evidence>
<sequence>MAKASEEQLKRFISETMEEESSADCSEEAAHADDRETADVDYDMVLAEQRDLARILPDDVLADVFHRLAPRWLAASRCVRRSWRAAIDAGRHLRADLLPLSFHGIFLHFSDHKFPEFFARPTGAPAISGNLDFLPNTHTSMKFYDHGYYVDWGKYDILHHCNGLLLLNRYVVNPATRCWDRLPPQPRAPALPIEDVGGRTNFRKYLVFDPTLTPHYEVVTIPQLYTRNIENYSDPLLVKPSSPCVMRVFSSRSWQWELRSFVAEGDAAGNVSIVTLPELPHIAVYWRGALYVQRAANFVVSARQRSAPARKANGWKSPPPRALISPPPPARNPAAAGRLRRRPRCCAPPRVDPLARTSSWQRRPLRRAVTLARRSDERSWRSSSASSFPAPSRSPPRRRRNVVVVVLELANNMARPWCSPICSQGMHL</sequence>
<dbReference type="EMBL" id="JAUUTY010000007">
    <property type="protein sequence ID" value="KAK1610471.1"/>
    <property type="molecule type" value="Genomic_DNA"/>
</dbReference>
<feature type="region of interest" description="Disordered" evidence="1">
    <location>
        <begin position="308"/>
        <end position="359"/>
    </location>
</feature>
<keyword evidence="3" id="KW-1185">Reference proteome</keyword>
<protein>
    <recommendedName>
        <fullName evidence="4">F-box domain-containing protein</fullName>
    </recommendedName>
</protein>
<dbReference type="AlphaFoldDB" id="A0AAD8QX45"/>
<evidence type="ECO:0000256" key="1">
    <source>
        <dbReference type="SAM" id="MobiDB-lite"/>
    </source>
</evidence>
<organism evidence="2 3">
    <name type="scientific">Lolium multiflorum</name>
    <name type="common">Italian ryegrass</name>
    <name type="synonym">Lolium perenne subsp. multiflorum</name>
    <dbReference type="NCBI Taxonomy" id="4521"/>
    <lineage>
        <taxon>Eukaryota</taxon>
        <taxon>Viridiplantae</taxon>
        <taxon>Streptophyta</taxon>
        <taxon>Embryophyta</taxon>
        <taxon>Tracheophyta</taxon>
        <taxon>Spermatophyta</taxon>
        <taxon>Magnoliopsida</taxon>
        <taxon>Liliopsida</taxon>
        <taxon>Poales</taxon>
        <taxon>Poaceae</taxon>
        <taxon>BOP clade</taxon>
        <taxon>Pooideae</taxon>
        <taxon>Poodae</taxon>
        <taxon>Poeae</taxon>
        <taxon>Poeae Chloroplast Group 2 (Poeae type)</taxon>
        <taxon>Loliodinae</taxon>
        <taxon>Loliinae</taxon>
        <taxon>Lolium</taxon>
    </lineage>
</organism>
<feature type="region of interest" description="Disordered" evidence="1">
    <location>
        <begin position="13"/>
        <end position="34"/>
    </location>
</feature>
<feature type="compositionally biased region" description="Low complexity" evidence="1">
    <location>
        <begin position="381"/>
        <end position="391"/>
    </location>
</feature>
<feature type="region of interest" description="Disordered" evidence="1">
    <location>
        <begin position="371"/>
        <end position="397"/>
    </location>
</feature>
<comment type="caution">
    <text evidence="2">The sequence shown here is derived from an EMBL/GenBank/DDBJ whole genome shotgun (WGS) entry which is preliminary data.</text>
</comment>